<feature type="domain" description="GGDEF" evidence="4">
    <location>
        <begin position="333"/>
        <end position="470"/>
    </location>
</feature>
<dbReference type="GO" id="GO:0043709">
    <property type="term" value="P:cell adhesion involved in single-species biofilm formation"/>
    <property type="evidence" value="ECO:0007669"/>
    <property type="project" value="TreeGrafter"/>
</dbReference>
<dbReference type="RefSeq" id="WP_121279055.1">
    <property type="nucleotide sequence ID" value="NZ_RBZV01000007.1"/>
</dbReference>
<organism evidence="5 6">
    <name type="scientific">Trinickia fusca</name>
    <dbReference type="NCBI Taxonomy" id="2419777"/>
    <lineage>
        <taxon>Bacteria</taxon>
        <taxon>Pseudomonadati</taxon>
        <taxon>Pseudomonadota</taxon>
        <taxon>Betaproteobacteria</taxon>
        <taxon>Burkholderiales</taxon>
        <taxon>Burkholderiaceae</taxon>
        <taxon>Trinickia</taxon>
    </lineage>
</organism>
<dbReference type="NCBIfam" id="TIGR00254">
    <property type="entry name" value="GGDEF"/>
    <property type="match status" value="1"/>
</dbReference>
<dbReference type="InterPro" id="IPR043128">
    <property type="entry name" value="Rev_trsase/Diguanyl_cyclase"/>
</dbReference>
<keyword evidence="3" id="KW-0472">Membrane</keyword>
<dbReference type="Pfam" id="PF17158">
    <property type="entry name" value="MASE4"/>
    <property type="match status" value="1"/>
</dbReference>
<dbReference type="GO" id="GO:0052621">
    <property type="term" value="F:diguanylate cyclase activity"/>
    <property type="evidence" value="ECO:0007669"/>
    <property type="project" value="UniProtKB-EC"/>
</dbReference>
<gene>
    <name evidence="5" type="ORF">D7S89_16905</name>
</gene>
<evidence type="ECO:0000313" key="5">
    <source>
        <dbReference type="EMBL" id="RKP46328.1"/>
    </source>
</evidence>
<dbReference type="GO" id="GO:0005886">
    <property type="term" value="C:plasma membrane"/>
    <property type="evidence" value="ECO:0007669"/>
    <property type="project" value="TreeGrafter"/>
</dbReference>
<dbReference type="Gene3D" id="3.30.70.270">
    <property type="match status" value="1"/>
</dbReference>
<dbReference type="OrthoDB" id="9813903at2"/>
<protein>
    <recommendedName>
        <fullName evidence="1">diguanylate cyclase</fullName>
        <ecNumber evidence="1">2.7.7.65</ecNumber>
    </recommendedName>
</protein>
<dbReference type="EMBL" id="RBZV01000007">
    <property type="protein sequence ID" value="RKP46328.1"/>
    <property type="molecule type" value="Genomic_DNA"/>
</dbReference>
<comment type="catalytic activity">
    <reaction evidence="2">
        <text>2 GTP = 3',3'-c-di-GMP + 2 diphosphate</text>
        <dbReference type="Rhea" id="RHEA:24898"/>
        <dbReference type="ChEBI" id="CHEBI:33019"/>
        <dbReference type="ChEBI" id="CHEBI:37565"/>
        <dbReference type="ChEBI" id="CHEBI:58805"/>
        <dbReference type="EC" id="2.7.7.65"/>
    </reaction>
</comment>
<feature type="transmembrane region" description="Helical" evidence="3">
    <location>
        <begin position="162"/>
        <end position="186"/>
    </location>
</feature>
<dbReference type="EC" id="2.7.7.65" evidence="1"/>
<dbReference type="Proteomes" id="UP000280434">
    <property type="component" value="Unassembled WGS sequence"/>
</dbReference>
<dbReference type="CDD" id="cd01949">
    <property type="entry name" value="GGDEF"/>
    <property type="match status" value="1"/>
</dbReference>
<dbReference type="InterPro" id="IPR050469">
    <property type="entry name" value="Diguanylate_Cyclase"/>
</dbReference>
<evidence type="ECO:0000256" key="2">
    <source>
        <dbReference type="ARBA" id="ARBA00034247"/>
    </source>
</evidence>
<feature type="transmembrane region" description="Helical" evidence="3">
    <location>
        <begin position="206"/>
        <end position="224"/>
    </location>
</feature>
<proteinExistence type="predicted"/>
<evidence type="ECO:0000313" key="6">
    <source>
        <dbReference type="Proteomes" id="UP000280434"/>
    </source>
</evidence>
<dbReference type="GO" id="GO:1902201">
    <property type="term" value="P:negative regulation of bacterial-type flagellum-dependent cell motility"/>
    <property type="evidence" value="ECO:0007669"/>
    <property type="project" value="TreeGrafter"/>
</dbReference>
<dbReference type="PANTHER" id="PTHR45138">
    <property type="entry name" value="REGULATORY COMPONENTS OF SENSORY TRANSDUCTION SYSTEM"/>
    <property type="match status" value="1"/>
</dbReference>
<dbReference type="AlphaFoldDB" id="A0A494X6V4"/>
<dbReference type="InterPro" id="IPR029787">
    <property type="entry name" value="Nucleotide_cyclase"/>
</dbReference>
<keyword evidence="3" id="KW-0812">Transmembrane</keyword>
<dbReference type="PROSITE" id="PS50887">
    <property type="entry name" value="GGDEF"/>
    <property type="match status" value="1"/>
</dbReference>
<dbReference type="PANTHER" id="PTHR45138:SF9">
    <property type="entry name" value="DIGUANYLATE CYCLASE DGCM-RELATED"/>
    <property type="match status" value="1"/>
</dbReference>
<dbReference type="FunFam" id="3.30.70.270:FF:000001">
    <property type="entry name" value="Diguanylate cyclase domain protein"/>
    <property type="match status" value="1"/>
</dbReference>
<feature type="transmembrane region" description="Helical" evidence="3">
    <location>
        <begin position="130"/>
        <end position="150"/>
    </location>
</feature>
<reference evidence="5 6" key="1">
    <citation type="submission" date="2018-10" db="EMBL/GenBank/DDBJ databases">
        <title>Paraburkholderia sp. 7MK8-2, isolated from soil.</title>
        <authorList>
            <person name="Gao Z.-H."/>
            <person name="Qiu L.-H."/>
        </authorList>
    </citation>
    <scope>NUCLEOTIDE SEQUENCE [LARGE SCALE GENOMIC DNA]</scope>
    <source>
        <strain evidence="5 6">7MK8-2</strain>
    </source>
</reference>
<comment type="caution">
    <text evidence="5">The sequence shown here is derived from an EMBL/GenBank/DDBJ whole genome shotgun (WGS) entry which is preliminary data.</text>
</comment>
<keyword evidence="6" id="KW-1185">Reference proteome</keyword>
<name>A0A494X6V4_9BURK</name>
<sequence>MPMHQSLTSRRADQPAAFPLTESVIPQIPLLPGAVALFSLLVFVVAVPFAKTRLPAIPAFIPVYESALVVNDLITAVLLFGQCVISRSRAVGALASGYLYTAAIALLHMLSFPGLFSATGLLNAGPQSTAWIYMFWHAGFPLFVLGYALLKDRKHDRMSGKPIRAGWLLFIIAAVLGVAGALAALATAGAHLLPQIMRGNGYTPQMFWVIGVTWGLCLFALVVLWRQRRDSAIDRWLMVVLCVWICDVALSAVFNGGRYDLGFYAGRVYGLFAASVVLLLLLVENCFLQSRLAVALEELKRLATVDPLTGAANRRAFDAALTSHRQRAAHDRAPLSLLMIDIDHFKLFNDRYGHLEGDRCLARVAQCLMGAARQGRDLVARYGGEEFAVLLPETDVSGAASVGQRMCDSIAALAIPNAGSSAAPHVTISVGVASYIDDEGESTDGLVRAADKALYAAKEAGRGRVERAVLAEAVAG</sequence>
<feature type="transmembrane region" description="Helical" evidence="3">
    <location>
        <begin position="261"/>
        <end position="283"/>
    </location>
</feature>
<dbReference type="InterPro" id="IPR033424">
    <property type="entry name" value="MASE4"/>
</dbReference>
<accession>A0A494X6V4</accession>
<dbReference type="Pfam" id="PF00990">
    <property type="entry name" value="GGDEF"/>
    <property type="match status" value="1"/>
</dbReference>
<dbReference type="SUPFAM" id="SSF55073">
    <property type="entry name" value="Nucleotide cyclase"/>
    <property type="match status" value="1"/>
</dbReference>
<evidence type="ECO:0000256" key="3">
    <source>
        <dbReference type="SAM" id="Phobius"/>
    </source>
</evidence>
<keyword evidence="3" id="KW-1133">Transmembrane helix</keyword>
<evidence type="ECO:0000259" key="4">
    <source>
        <dbReference type="PROSITE" id="PS50887"/>
    </source>
</evidence>
<feature type="transmembrane region" description="Helical" evidence="3">
    <location>
        <begin position="91"/>
        <end position="110"/>
    </location>
</feature>
<dbReference type="SMART" id="SM00267">
    <property type="entry name" value="GGDEF"/>
    <property type="match status" value="1"/>
</dbReference>
<dbReference type="InterPro" id="IPR000160">
    <property type="entry name" value="GGDEF_dom"/>
</dbReference>
<feature type="transmembrane region" description="Helical" evidence="3">
    <location>
        <begin position="236"/>
        <end position="255"/>
    </location>
</feature>
<evidence type="ECO:0000256" key="1">
    <source>
        <dbReference type="ARBA" id="ARBA00012528"/>
    </source>
</evidence>
<feature type="transmembrane region" description="Helical" evidence="3">
    <location>
        <begin position="30"/>
        <end position="50"/>
    </location>
</feature>